<protein>
    <submittedName>
        <fullName evidence="1">Uncharacterized protein</fullName>
    </submittedName>
</protein>
<evidence type="ECO:0000313" key="2">
    <source>
        <dbReference type="Proteomes" id="UP000886595"/>
    </source>
</evidence>
<accession>A0A8X7VBJ4</accession>
<dbReference type="Proteomes" id="UP000886595">
    <property type="component" value="Unassembled WGS sequence"/>
</dbReference>
<evidence type="ECO:0000313" key="1">
    <source>
        <dbReference type="EMBL" id="KAG2308248.1"/>
    </source>
</evidence>
<gene>
    <name evidence="1" type="ORF">Bca52824_027996</name>
</gene>
<sequence length="109" mass="12257">MVAKHLLNGFALIFGTFKRDCFYENLTKCGCNNGDTDEAWIYGDVVEANDEEINVNCQTKTVVAKVNDVYPKDPQFLDSGVNDMTKLACLHDLGFFLVLSPCTMQTKYM</sequence>
<organism evidence="1 2">
    <name type="scientific">Brassica carinata</name>
    <name type="common">Ethiopian mustard</name>
    <name type="synonym">Abyssinian cabbage</name>
    <dbReference type="NCBI Taxonomy" id="52824"/>
    <lineage>
        <taxon>Eukaryota</taxon>
        <taxon>Viridiplantae</taxon>
        <taxon>Streptophyta</taxon>
        <taxon>Embryophyta</taxon>
        <taxon>Tracheophyta</taxon>
        <taxon>Spermatophyta</taxon>
        <taxon>Magnoliopsida</taxon>
        <taxon>eudicotyledons</taxon>
        <taxon>Gunneridae</taxon>
        <taxon>Pentapetalae</taxon>
        <taxon>rosids</taxon>
        <taxon>malvids</taxon>
        <taxon>Brassicales</taxon>
        <taxon>Brassicaceae</taxon>
        <taxon>Brassiceae</taxon>
        <taxon>Brassica</taxon>
    </lineage>
</organism>
<comment type="caution">
    <text evidence="1">The sequence shown here is derived from an EMBL/GenBank/DDBJ whole genome shotgun (WGS) entry which is preliminary data.</text>
</comment>
<proteinExistence type="predicted"/>
<dbReference type="AlphaFoldDB" id="A0A8X7VBJ4"/>
<name>A0A8X7VBJ4_BRACI</name>
<keyword evidence="2" id="KW-1185">Reference proteome</keyword>
<reference evidence="1 2" key="1">
    <citation type="submission" date="2020-02" db="EMBL/GenBank/DDBJ databases">
        <authorList>
            <person name="Ma Q."/>
            <person name="Huang Y."/>
            <person name="Song X."/>
            <person name="Pei D."/>
        </authorList>
    </citation>
    <scope>NUCLEOTIDE SEQUENCE [LARGE SCALE GENOMIC DNA]</scope>
    <source>
        <strain evidence="1">Sxm20200214</strain>
        <tissue evidence="1">Leaf</tissue>
    </source>
</reference>
<dbReference type="OrthoDB" id="6108017at2759"/>
<dbReference type="EMBL" id="JAAMPC010000006">
    <property type="protein sequence ID" value="KAG2308248.1"/>
    <property type="molecule type" value="Genomic_DNA"/>
</dbReference>